<dbReference type="EMBL" id="SRLO01000241">
    <property type="protein sequence ID" value="TNN65097.1"/>
    <property type="molecule type" value="Genomic_DNA"/>
</dbReference>
<sequence>MDHKYEAKNCTKISRFSFESDVKNPANHRSFGNNRRPLQATEVTAGAFETYRGEARAQRDNIDDDCQSVNKMNGVKYPEAYAKEETASRDEETASRDEDTASRDEDTASRDEDTANLASHNTSSHRVTEPSEINQKHRLMDEFTATGRVPSHGDGSEPSEQNETGWKLRG</sequence>
<comment type="caution">
    <text evidence="2">The sequence shown here is derived from an EMBL/GenBank/DDBJ whole genome shotgun (WGS) entry which is preliminary data.</text>
</comment>
<feature type="region of interest" description="Disordered" evidence="1">
    <location>
        <begin position="55"/>
        <end position="170"/>
    </location>
</feature>
<protein>
    <submittedName>
        <fullName evidence="2">Uncharacterized protein</fullName>
    </submittedName>
</protein>
<name>A0A4Z2HGW4_9TELE</name>
<feature type="compositionally biased region" description="Polar residues" evidence="1">
    <location>
        <begin position="116"/>
        <end position="125"/>
    </location>
</feature>
<feature type="region of interest" description="Disordered" evidence="1">
    <location>
        <begin position="21"/>
        <end position="40"/>
    </location>
</feature>
<feature type="compositionally biased region" description="Basic and acidic residues" evidence="1">
    <location>
        <begin position="126"/>
        <end position="141"/>
    </location>
</feature>
<dbReference type="Proteomes" id="UP000314294">
    <property type="component" value="Unassembled WGS sequence"/>
</dbReference>
<organism evidence="2 3">
    <name type="scientific">Liparis tanakae</name>
    <name type="common">Tanaka's snailfish</name>
    <dbReference type="NCBI Taxonomy" id="230148"/>
    <lineage>
        <taxon>Eukaryota</taxon>
        <taxon>Metazoa</taxon>
        <taxon>Chordata</taxon>
        <taxon>Craniata</taxon>
        <taxon>Vertebrata</taxon>
        <taxon>Euteleostomi</taxon>
        <taxon>Actinopterygii</taxon>
        <taxon>Neopterygii</taxon>
        <taxon>Teleostei</taxon>
        <taxon>Neoteleostei</taxon>
        <taxon>Acanthomorphata</taxon>
        <taxon>Eupercaria</taxon>
        <taxon>Perciformes</taxon>
        <taxon>Cottioidei</taxon>
        <taxon>Cottales</taxon>
        <taxon>Liparidae</taxon>
        <taxon>Liparis</taxon>
    </lineage>
</organism>
<dbReference type="AlphaFoldDB" id="A0A4Z2HGW4"/>
<feature type="compositionally biased region" description="Basic and acidic residues" evidence="1">
    <location>
        <begin position="81"/>
        <end position="113"/>
    </location>
</feature>
<proteinExistence type="predicted"/>
<accession>A0A4Z2HGW4</accession>
<gene>
    <name evidence="2" type="ORF">EYF80_024706</name>
</gene>
<evidence type="ECO:0000313" key="3">
    <source>
        <dbReference type="Proteomes" id="UP000314294"/>
    </source>
</evidence>
<reference evidence="2 3" key="1">
    <citation type="submission" date="2019-03" db="EMBL/GenBank/DDBJ databases">
        <title>First draft genome of Liparis tanakae, snailfish: a comprehensive survey of snailfish specific genes.</title>
        <authorList>
            <person name="Kim W."/>
            <person name="Song I."/>
            <person name="Jeong J.-H."/>
            <person name="Kim D."/>
            <person name="Kim S."/>
            <person name="Ryu S."/>
            <person name="Song J.Y."/>
            <person name="Lee S.K."/>
        </authorList>
    </citation>
    <scope>NUCLEOTIDE SEQUENCE [LARGE SCALE GENOMIC DNA]</scope>
    <source>
        <tissue evidence="2">Muscle</tissue>
    </source>
</reference>
<evidence type="ECO:0000256" key="1">
    <source>
        <dbReference type="SAM" id="MobiDB-lite"/>
    </source>
</evidence>
<evidence type="ECO:0000313" key="2">
    <source>
        <dbReference type="EMBL" id="TNN65097.1"/>
    </source>
</evidence>
<keyword evidence="3" id="KW-1185">Reference proteome</keyword>